<keyword evidence="2" id="KW-1185">Reference proteome</keyword>
<dbReference type="InterPro" id="IPR050275">
    <property type="entry name" value="PGM_Phosphatase"/>
</dbReference>
<dbReference type="PANTHER" id="PTHR48100">
    <property type="entry name" value="BROAD-SPECIFICITY PHOSPHATASE YOR283W-RELATED"/>
    <property type="match status" value="1"/>
</dbReference>
<dbReference type="EMBL" id="JALIRP010000001">
    <property type="protein sequence ID" value="MCJ8010871.1"/>
    <property type="molecule type" value="Genomic_DNA"/>
</dbReference>
<dbReference type="GO" id="GO:0016791">
    <property type="term" value="F:phosphatase activity"/>
    <property type="evidence" value="ECO:0007669"/>
    <property type="project" value="TreeGrafter"/>
</dbReference>
<reference evidence="1" key="1">
    <citation type="submission" date="2022-04" db="EMBL/GenBank/DDBJ databases">
        <title>Paenibacillus mangrovi sp. nov., a novel endophytic bacterium isolated from bark of Kandelia candel.</title>
        <authorList>
            <person name="Tuo L."/>
        </authorList>
    </citation>
    <scope>NUCLEOTIDE SEQUENCE</scope>
    <source>
        <strain evidence="1">KQZ6P-2</strain>
    </source>
</reference>
<evidence type="ECO:0000313" key="1">
    <source>
        <dbReference type="EMBL" id="MCJ8010871.1"/>
    </source>
</evidence>
<dbReference type="AlphaFoldDB" id="A0A9X1WLV1"/>
<sequence>MKVAKKLQTVVYMVRHAESQYVPGLERERGLSDRGCEDALKVKDIFRSEIIDVFFSSAYRRALQTLEAVAREAGRGITLIEDLRERTLASDDFHVPSEDFFSCKKRLYEDFEYALPGGESSSEAQSRGVQAFLRLLDAHQNNTIVVGTHGDIMTLIMNYFDPAYDFEFWRSTSMPDIYKLTFETNRLIEVARCWAVPGQDEGTLEM</sequence>
<dbReference type="InterPro" id="IPR029033">
    <property type="entry name" value="His_PPase_superfam"/>
</dbReference>
<dbReference type="SUPFAM" id="SSF53254">
    <property type="entry name" value="Phosphoglycerate mutase-like"/>
    <property type="match status" value="1"/>
</dbReference>
<proteinExistence type="predicted"/>
<dbReference type="CDD" id="cd07067">
    <property type="entry name" value="HP_PGM_like"/>
    <property type="match status" value="1"/>
</dbReference>
<name>A0A9X1WLV1_9BACL</name>
<dbReference type="InterPro" id="IPR013078">
    <property type="entry name" value="His_Pase_superF_clade-1"/>
</dbReference>
<dbReference type="RefSeq" id="WP_244720286.1">
    <property type="nucleotide sequence ID" value="NZ_JALIRP010000001.1"/>
</dbReference>
<protein>
    <submittedName>
        <fullName evidence="1">Histidine phosphatase family protein</fullName>
    </submittedName>
</protein>
<evidence type="ECO:0000313" key="2">
    <source>
        <dbReference type="Proteomes" id="UP001139347"/>
    </source>
</evidence>
<dbReference type="PANTHER" id="PTHR48100:SF59">
    <property type="entry name" value="ADENOSYLCOBALAMIN_ALPHA-RIBAZOLE PHOSPHATASE"/>
    <property type="match status" value="1"/>
</dbReference>
<dbReference type="GO" id="GO:0005737">
    <property type="term" value="C:cytoplasm"/>
    <property type="evidence" value="ECO:0007669"/>
    <property type="project" value="TreeGrafter"/>
</dbReference>
<gene>
    <name evidence="1" type="ORF">MUG84_03815</name>
</gene>
<dbReference type="Proteomes" id="UP001139347">
    <property type="component" value="Unassembled WGS sequence"/>
</dbReference>
<dbReference type="SMART" id="SM00855">
    <property type="entry name" value="PGAM"/>
    <property type="match status" value="1"/>
</dbReference>
<dbReference type="Gene3D" id="3.40.50.1240">
    <property type="entry name" value="Phosphoglycerate mutase-like"/>
    <property type="match status" value="1"/>
</dbReference>
<comment type="caution">
    <text evidence="1">The sequence shown here is derived from an EMBL/GenBank/DDBJ whole genome shotgun (WGS) entry which is preliminary data.</text>
</comment>
<dbReference type="Pfam" id="PF00300">
    <property type="entry name" value="His_Phos_1"/>
    <property type="match status" value="1"/>
</dbReference>
<organism evidence="1 2">
    <name type="scientific">Paenibacillus mangrovi</name>
    <dbReference type="NCBI Taxonomy" id="2931978"/>
    <lineage>
        <taxon>Bacteria</taxon>
        <taxon>Bacillati</taxon>
        <taxon>Bacillota</taxon>
        <taxon>Bacilli</taxon>
        <taxon>Bacillales</taxon>
        <taxon>Paenibacillaceae</taxon>
        <taxon>Paenibacillus</taxon>
    </lineage>
</organism>
<accession>A0A9X1WLV1</accession>